<dbReference type="PANTHER" id="PTHR30482">
    <property type="entry name" value="HIGH-AFFINITY BRANCHED-CHAIN AMINO ACID TRANSPORT SYSTEM PERMEASE"/>
    <property type="match status" value="1"/>
</dbReference>
<evidence type="ECO:0000256" key="6">
    <source>
        <dbReference type="SAM" id="MobiDB-lite"/>
    </source>
</evidence>
<comment type="subcellular location">
    <subcellularLocation>
        <location evidence="1">Cell membrane</location>
        <topology evidence="1">Multi-pass membrane protein</topology>
    </subcellularLocation>
</comment>
<keyword evidence="11" id="KW-1185">Reference proteome</keyword>
<evidence type="ECO:0000313" key="9">
    <source>
        <dbReference type="EMBL" id="WJW69094.1"/>
    </source>
</evidence>
<dbReference type="CDD" id="cd06581">
    <property type="entry name" value="TM_PBP1_LivM_like"/>
    <property type="match status" value="1"/>
</dbReference>
<dbReference type="InterPro" id="IPR043428">
    <property type="entry name" value="LivM-like"/>
</dbReference>
<organism evidence="8 10">
    <name type="scientific">Candidatus Chlorohelix allophototropha</name>
    <dbReference type="NCBI Taxonomy" id="3003348"/>
    <lineage>
        <taxon>Bacteria</taxon>
        <taxon>Bacillati</taxon>
        <taxon>Chloroflexota</taxon>
        <taxon>Chloroflexia</taxon>
        <taxon>Candidatus Chloroheliales</taxon>
        <taxon>Candidatus Chloroheliaceae</taxon>
        <taxon>Candidatus Chlorohelix</taxon>
    </lineage>
</organism>
<accession>A0A8T7M535</accession>
<dbReference type="EMBL" id="CP128400">
    <property type="protein sequence ID" value="WJW69094.1"/>
    <property type="molecule type" value="Genomic_DNA"/>
</dbReference>
<keyword evidence="2" id="KW-1003">Cell membrane</keyword>
<dbReference type="EMBL" id="JACATZ010000003">
    <property type="protein sequence ID" value="NWJ47183.1"/>
    <property type="molecule type" value="Genomic_DNA"/>
</dbReference>
<reference evidence="9" key="2">
    <citation type="journal article" date="2024" name="Nature">
        <title>Anoxygenic phototroph of the Chloroflexota uses a type I reaction centre.</title>
        <authorList>
            <person name="Tsuji J.M."/>
            <person name="Shaw N.A."/>
            <person name="Nagashima S."/>
            <person name="Venkiteswaran J.J."/>
            <person name="Schiff S.L."/>
            <person name="Watanabe T."/>
            <person name="Fukui M."/>
            <person name="Hanada S."/>
            <person name="Tank M."/>
            <person name="Neufeld J.D."/>
        </authorList>
    </citation>
    <scope>NUCLEOTIDE SEQUENCE</scope>
    <source>
        <strain evidence="9">L227-S17</strain>
    </source>
</reference>
<dbReference type="Proteomes" id="UP000521676">
    <property type="component" value="Unassembled WGS sequence"/>
</dbReference>
<keyword evidence="5 7" id="KW-0472">Membrane</keyword>
<evidence type="ECO:0000256" key="7">
    <source>
        <dbReference type="SAM" id="Phobius"/>
    </source>
</evidence>
<dbReference type="Pfam" id="PF02653">
    <property type="entry name" value="BPD_transp_2"/>
    <property type="match status" value="1"/>
</dbReference>
<feature type="transmembrane region" description="Helical" evidence="7">
    <location>
        <begin position="98"/>
        <end position="118"/>
    </location>
</feature>
<keyword evidence="3 7" id="KW-0812">Transmembrane</keyword>
<feature type="region of interest" description="Disordered" evidence="6">
    <location>
        <begin position="355"/>
        <end position="383"/>
    </location>
</feature>
<dbReference type="GO" id="GO:0005886">
    <property type="term" value="C:plasma membrane"/>
    <property type="evidence" value="ECO:0007669"/>
    <property type="project" value="UniProtKB-SubCell"/>
</dbReference>
<feature type="transmembrane region" description="Helical" evidence="7">
    <location>
        <begin position="187"/>
        <end position="205"/>
    </location>
</feature>
<dbReference type="GO" id="GO:0015658">
    <property type="term" value="F:branched-chain amino acid transmembrane transporter activity"/>
    <property type="evidence" value="ECO:0007669"/>
    <property type="project" value="InterPro"/>
</dbReference>
<gene>
    <name evidence="8" type="ORF">HXX08_15080</name>
    <name evidence="9" type="ORF">OZ401_002687</name>
</gene>
<feature type="transmembrane region" description="Helical" evidence="7">
    <location>
        <begin position="46"/>
        <end position="66"/>
    </location>
</feature>
<reference evidence="8 10" key="1">
    <citation type="submission" date="2020-06" db="EMBL/GenBank/DDBJ databases">
        <title>Anoxygenic phototrophic Chloroflexota member uses a Type I reaction center.</title>
        <authorList>
            <person name="Tsuji J.M."/>
            <person name="Shaw N.A."/>
            <person name="Nagashima S."/>
            <person name="Venkiteswaran J."/>
            <person name="Schiff S.L."/>
            <person name="Hanada S."/>
            <person name="Tank M."/>
            <person name="Neufeld J.D."/>
        </authorList>
    </citation>
    <scope>NUCLEOTIDE SEQUENCE [LARGE SCALE GENOMIC DNA]</scope>
    <source>
        <strain evidence="8">L227-S17</strain>
    </source>
</reference>
<evidence type="ECO:0000256" key="4">
    <source>
        <dbReference type="ARBA" id="ARBA00022989"/>
    </source>
</evidence>
<dbReference type="RefSeq" id="WP_341470985.1">
    <property type="nucleotide sequence ID" value="NZ_CP128400.1"/>
</dbReference>
<feature type="transmembrane region" description="Helical" evidence="7">
    <location>
        <begin position="323"/>
        <end position="345"/>
    </location>
</feature>
<proteinExistence type="predicted"/>
<evidence type="ECO:0000256" key="5">
    <source>
        <dbReference type="ARBA" id="ARBA00023136"/>
    </source>
</evidence>
<protein>
    <submittedName>
        <fullName evidence="8">Branched-chain amino acid ABC transporter permease</fullName>
    </submittedName>
</protein>
<dbReference type="AlphaFoldDB" id="A0A8T7M535"/>
<evidence type="ECO:0000313" key="11">
    <source>
        <dbReference type="Proteomes" id="UP001431572"/>
    </source>
</evidence>
<dbReference type="InterPro" id="IPR001851">
    <property type="entry name" value="ABC_transp_permease"/>
</dbReference>
<evidence type="ECO:0000256" key="1">
    <source>
        <dbReference type="ARBA" id="ARBA00004651"/>
    </source>
</evidence>
<keyword evidence="4 7" id="KW-1133">Transmembrane helix</keyword>
<name>A0A8T7M535_9CHLR</name>
<evidence type="ECO:0000313" key="10">
    <source>
        <dbReference type="Proteomes" id="UP000521676"/>
    </source>
</evidence>
<evidence type="ECO:0000313" key="8">
    <source>
        <dbReference type="EMBL" id="NWJ47183.1"/>
    </source>
</evidence>
<feature type="transmembrane region" description="Helical" evidence="7">
    <location>
        <begin position="235"/>
        <end position="254"/>
    </location>
</feature>
<dbReference type="Proteomes" id="UP001431572">
    <property type="component" value="Chromosome 2"/>
</dbReference>
<dbReference type="PANTHER" id="PTHR30482:SF10">
    <property type="entry name" value="HIGH-AFFINITY BRANCHED-CHAIN AMINO ACID TRANSPORT PROTEIN BRAE"/>
    <property type="match status" value="1"/>
</dbReference>
<feature type="transmembrane region" description="Helical" evidence="7">
    <location>
        <begin position="73"/>
        <end position="92"/>
    </location>
</feature>
<feature type="transmembrane region" description="Helical" evidence="7">
    <location>
        <begin position="21"/>
        <end position="40"/>
    </location>
</feature>
<feature type="transmembrane region" description="Helical" evidence="7">
    <location>
        <begin position="274"/>
        <end position="302"/>
    </location>
</feature>
<sequence length="383" mass="41385">MNKISNIIYDLLRKPYIGLPLLGIFLITLPVTITVIPMFQGNNYTYSLLSQWVILSVIAIGLNLLVGLTGMISLGHSAIFAFGGYAAAYLVVKVSLPYPIAIVFAAIVGGLIGLLLGLPALKLSGSYLAVATFGFAVAVPEFLSLNEQFNDIFNDPNDLATKLGVVKVEKQYLPIFEFTKRDDLSRYYLFLIIAAVMVFLAIGLWRSRTGRAFRAIRDSETAAQAMGVHIGRYKVLAFSLSGVFAGVAGSMYMAQIGQLDAKDLQFGAAESILFLTAIILGGLGSIPGAVIGSGLLVILPELTKSLKTQLRDITGTSIENFESLFYGLIIILCVFYMPNGIVGAFKKLSDWMRGSGQEPMNDPSKENNLPTSEEVISEARKGV</sequence>
<evidence type="ECO:0000256" key="2">
    <source>
        <dbReference type="ARBA" id="ARBA00022475"/>
    </source>
</evidence>
<evidence type="ECO:0000256" key="3">
    <source>
        <dbReference type="ARBA" id="ARBA00022692"/>
    </source>
</evidence>
<feature type="transmembrane region" description="Helical" evidence="7">
    <location>
        <begin position="125"/>
        <end position="143"/>
    </location>
</feature>